<name>A0A9X3N2L2_9ACTN</name>
<dbReference type="Pfam" id="PF07690">
    <property type="entry name" value="MFS_1"/>
    <property type="match status" value="1"/>
</dbReference>
<evidence type="ECO:0008006" key="10">
    <source>
        <dbReference type="Google" id="ProtNLM"/>
    </source>
</evidence>
<dbReference type="Gene3D" id="1.20.1250.20">
    <property type="entry name" value="MFS general substrate transporter like domains"/>
    <property type="match status" value="1"/>
</dbReference>
<evidence type="ECO:0000256" key="5">
    <source>
        <dbReference type="ARBA" id="ARBA00023136"/>
    </source>
</evidence>
<gene>
    <name evidence="8" type="ORF">OM076_44355</name>
</gene>
<comment type="subcellular location">
    <subcellularLocation>
        <location evidence="1">Cell membrane</location>
        <topology evidence="1">Multi-pass membrane protein</topology>
    </subcellularLocation>
</comment>
<feature type="transmembrane region" description="Helical" evidence="7">
    <location>
        <begin position="85"/>
        <end position="105"/>
    </location>
</feature>
<dbReference type="PANTHER" id="PTHR23513">
    <property type="entry name" value="INTEGRAL MEMBRANE EFFLUX PROTEIN-RELATED"/>
    <property type="match status" value="1"/>
</dbReference>
<feature type="compositionally biased region" description="Low complexity" evidence="6">
    <location>
        <begin position="1"/>
        <end position="19"/>
    </location>
</feature>
<reference evidence="8" key="1">
    <citation type="submission" date="2022-10" db="EMBL/GenBank/DDBJ databases">
        <title>The WGS of Solirubrobacter ginsenosidimutans DSM 21036.</title>
        <authorList>
            <person name="Jiang Z."/>
        </authorList>
    </citation>
    <scope>NUCLEOTIDE SEQUENCE</scope>
    <source>
        <strain evidence="8">DSM 21036</strain>
    </source>
</reference>
<dbReference type="InterPro" id="IPR011701">
    <property type="entry name" value="MFS"/>
</dbReference>
<evidence type="ECO:0000256" key="2">
    <source>
        <dbReference type="ARBA" id="ARBA00022475"/>
    </source>
</evidence>
<dbReference type="RefSeq" id="WP_270046664.1">
    <property type="nucleotide sequence ID" value="NZ_JAPDOD010000107.1"/>
</dbReference>
<feature type="region of interest" description="Disordered" evidence="6">
    <location>
        <begin position="1"/>
        <end position="21"/>
    </location>
</feature>
<organism evidence="8 9">
    <name type="scientific">Solirubrobacter ginsenosidimutans</name>
    <dbReference type="NCBI Taxonomy" id="490573"/>
    <lineage>
        <taxon>Bacteria</taxon>
        <taxon>Bacillati</taxon>
        <taxon>Actinomycetota</taxon>
        <taxon>Thermoleophilia</taxon>
        <taxon>Solirubrobacterales</taxon>
        <taxon>Solirubrobacteraceae</taxon>
        <taxon>Solirubrobacter</taxon>
    </lineage>
</organism>
<comment type="caution">
    <text evidence="8">The sequence shown here is derived from an EMBL/GenBank/DDBJ whole genome shotgun (WGS) entry which is preliminary data.</text>
</comment>
<keyword evidence="9" id="KW-1185">Reference proteome</keyword>
<feature type="transmembrane region" description="Helical" evidence="7">
    <location>
        <begin position="49"/>
        <end position="73"/>
    </location>
</feature>
<keyword evidence="5 7" id="KW-0472">Membrane</keyword>
<evidence type="ECO:0000256" key="4">
    <source>
        <dbReference type="ARBA" id="ARBA00022989"/>
    </source>
</evidence>
<dbReference type="InterPro" id="IPR036259">
    <property type="entry name" value="MFS_trans_sf"/>
</dbReference>
<feature type="transmembrane region" description="Helical" evidence="7">
    <location>
        <begin position="112"/>
        <end position="131"/>
    </location>
</feature>
<dbReference type="PANTHER" id="PTHR23513:SF6">
    <property type="entry name" value="MAJOR FACILITATOR SUPERFAMILY ASSOCIATED DOMAIN-CONTAINING PROTEIN"/>
    <property type="match status" value="1"/>
</dbReference>
<accession>A0A9X3N2L2</accession>
<dbReference type="EMBL" id="JAPDOD010000107">
    <property type="protein sequence ID" value="MDA0167374.1"/>
    <property type="molecule type" value="Genomic_DNA"/>
</dbReference>
<dbReference type="SUPFAM" id="SSF103473">
    <property type="entry name" value="MFS general substrate transporter"/>
    <property type="match status" value="1"/>
</dbReference>
<evidence type="ECO:0000256" key="1">
    <source>
        <dbReference type="ARBA" id="ARBA00004651"/>
    </source>
</evidence>
<feature type="non-terminal residue" evidence="8">
    <location>
        <position position="1"/>
    </location>
</feature>
<feature type="transmembrane region" description="Helical" evidence="7">
    <location>
        <begin position="201"/>
        <end position="220"/>
    </location>
</feature>
<proteinExistence type="predicted"/>
<dbReference type="GO" id="GO:0005886">
    <property type="term" value="C:plasma membrane"/>
    <property type="evidence" value="ECO:0007669"/>
    <property type="project" value="UniProtKB-SubCell"/>
</dbReference>
<sequence length="247" mass="25024">RGWVPAPAGEPGTPATAPRRAPRERLVAVAAHDALAGVRVVARDRRLRLLVGVLSASTLVEGMVDVLVVVTALDLVDLGDAGVGWLNAAWGIGGIAGGAFALKLLATGRLGASIPLGGMLIGAPLLALAALPSPACALAALLILGVGYALVESAGITLLQRIAHDRVRARAFGVIESSYWLTTGAGAMLAPAIIALTSPRAALAIVGAALPILVLARANALTKFADAPTPARTVAAHTERRELEPVL</sequence>
<feature type="transmembrane region" description="Helical" evidence="7">
    <location>
        <begin position="137"/>
        <end position="159"/>
    </location>
</feature>
<keyword evidence="4 7" id="KW-1133">Transmembrane helix</keyword>
<evidence type="ECO:0000256" key="3">
    <source>
        <dbReference type="ARBA" id="ARBA00022692"/>
    </source>
</evidence>
<evidence type="ECO:0000256" key="7">
    <source>
        <dbReference type="SAM" id="Phobius"/>
    </source>
</evidence>
<protein>
    <recommendedName>
        <fullName evidence="10">MFS transporter</fullName>
    </recommendedName>
</protein>
<dbReference type="AlphaFoldDB" id="A0A9X3N2L2"/>
<evidence type="ECO:0000313" key="8">
    <source>
        <dbReference type="EMBL" id="MDA0167374.1"/>
    </source>
</evidence>
<evidence type="ECO:0000313" key="9">
    <source>
        <dbReference type="Proteomes" id="UP001149140"/>
    </source>
</evidence>
<feature type="transmembrane region" description="Helical" evidence="7">
    <location>
        <begin position="171"/>
        <end position="195"/>
    </location>
</feature>
<keyword evidence="2" id="KW-1003">Cell membrane</keyword>
<evidence type="ECO:0000256" key="6">
    <source>
        <dbReference type="SAM" id="MobiDB-lite"/>
    </source>
</evidence>
<keyword evidence="3 7" id="KW-0812">Transmembrane</keyword>
<dbReference type="Proteomes" id="UP001149140">
    <property type="component" value="Unassembled WGS sequence"/>
</dbReference>
<dbReference type="GO" id="GO:0022857">
    <property type="term" value="F:transmembrane transporter activity"/>
    <property type="evidence" value="ECO:0007669"/>
    <property type="project" value="InterPro"/>
</dbReference>